<gene>
    <name evidence="1" type="ORF">CEPIT_LOCUS3415</name>
</gene>
<dbReference type="EMBL" id="CAMAPF010000017">
    <property type="protein sequence ID" value="CAH9070390.1"/>
    <property type="molecule type" value="Genomic_DNA"/>
</dbReference>
<name>A0AAV0C732_9ASTE</name>
<comment type="caution">
    <text evidence="1">The sequence shown here is derived from an EMBL/GenBank/DDBJ whole genome shotgun (WGS) entry which is preliminary data.</text>
</comment>
<dbReference type="AlphaFoldDB" id="A0AAV0C732"/>
<accession>A0AAV0C732</accession>
<proteinExistence type="predicted"/>
<reference evidence="1" key="1">
    <citation type="submission" date="2022-07" db="EMBL/GenBank/DDBJ databases">
        <authorList>
            <person name="Macas J."/>
            <person name="Novak P."/>
            <person name="Neumann P."/>
        </authorList>
    </citation>
    <scope>NUCLEOTIDE SEQUENCE</scope>
</reference>
<organism evidence="1 2">
    <name type="scientific">Cuscuta epithymum</name>
    <dbReference type="NCBI Taxonomy" id="186058"/>
    <lineage>
        <taxon>Eukaryota</taxon>
        <taxon>Viridiplantae</taxon>
        <taxon>Streptophyta</taxon>
        <taxon>Embryophyta</taxon>
        <taxon>Tracheophyta</taxon>
        <taxon>Spermatophyta</taxon>
        <taxon>Magnoliopsida</taxon>
        <taxon>eudicotyledons</taxon>
        <taxon>Gunneridae</taxon>
        <taxon>Pentapetalae</taxon>
        <taxon>asterids</taxon>
        <taxon>lamiids</taxon>
        <taxon>Solanales</taxon>
        <taxon>Convolvulaceae</taxon>
        <taxon>Cuscuteae</taxon>
        <taxon>Cuscuta</taxon>
        <taxon>Cuscuta subgen. Cuscuta</taxon>
    </lineage>
</organism>
<sequence length="129" mass="14620">MEPKSHWLKEVYDFKSALGLVFWRGRWSAGARGKDVAVAIAGTRCQCRVLWIRFCLAGFGSGRRRSVSGSLLVHTKAKGATTYSTFSTLLSLSFTKKEFSQSISKSFKRWWIYTARARKEQLSVENNST</sequence>
<evidence type="ECO:0000313" key="2">
    <source>
        <dbReference type="Proteomes" id="UP001152523"/>
    </source>
</evidence>
<dbReference type="Proteomes" id="UP001152523">
    <property type="component" value="Unassembled WGS sequence"/>
</dbReference>
<protein>
    <submittedName>
        <fullName evidence="1">Uncharacterized protein</fullName>
    </submittedName>
</protein>
<keyword evidence="2" id="KW-1185">Reference proteome</keyword>
<evidence type="ECO:0000313" key="1">
    <source>
        <dbReference type="EMBL" id="CAH9070390.1"/>
    </source>
</evidence>